<accession>A0ABX0IR98</accession>
<gene>
    <name evidence="2" type="ORF">FIA58_007915</name>
</gene>
<reference evidence="2 3" key="3">
    <citation type="submission" date="2020-02" db="EMBL/GenBank/DDBJ databases">
        <title>Flavobacterium profundi sp. nov., isolated from a deep-sea seamount.</title>
        <authorList>
            <person name="Zhang D.-C."/>
        </authorList>
    </citation>
    <scope>NUCLEOTIDE SEQUENCE [LARGE SCALE GENOMIC DNA]</scope>
    <source>
        <strain evidence="2 3">EC11</strain>
    </source>
</reference>
<name>A0ABX0IR98_9FLAO</name>
<feature type="transmembrane region" description="Helical" evidence="1">
    <location>
        <begin position="41"/>
        <end position="58"/>
    </location>
</feature>
<reference evidence="2 3" key="2">
    <citation type="submission" date="2019-05" db="EMBL/GenBank/DDBJ databases">
        <authorList>
            <person name="Lianzixin W."/>
        </authorList>
    </citation>
    <scope>NUCLEOTIDE SEQUENCE [LARGE SCALE GENOMIC DNA]</scope>
    <source>
        <strain evidence="2 3">EC11</strain>
    </source>
</reference>
<evidence type="ECO:0000256" key="1">
    <source>
        <dbReference type="SAM" id="Phobius"/>
    </source>
</evidence>
<sequence>MSTNSQDQEIDLGQVFQKIKDFFNFFLDSIFDFILFIKRNIIVLIILVAIGFGVGFFLDKNNKAYSHTILVTPNFGSSDYLYAKIDLLNAKNKEKDTLFLNSIGIKDIENFGKIEIEPIIDVYKFIANKPENFDLIKLMAEDGDLQKIIENDITSKNYPIHNIKFSTKGTTNYKKTVEPILAFLNTSEYYESIKKQNLQNIQEKIIANDSTIVQINSLLNEFASTSSNNQKNDKLVYYNENSQLNDIIETKEALVEEQGNNRINLINSDKIIKEISSTINIKNTEWIKNKMKIIIPFVLLFCFFLLIVFRNFYKDQIAKRNY</sequence>
<evidence type="ECO:0008006" key="4">
    <source>
        <dbReference type="Google" id="ProtNLM"/>
    </source>
</evidence>
<keyword evidence="1" id="KW-1133">Transmembrane helix</keyword>
<proteinExistence type="predicted"/>
<protein>
    <recommendedName>
        <fullName evidence="4">Polysaccharide chain length determinant N-terminal domain-containing protein</fullName>
    </recommendedName>
</protein>
<organism evidence="2 3">
    <name type="scientific">Flavobacterium jejuense</name>
    <dbReference type="NCBI Taxonomy" id="1544455"/>
    <lineage>
        <taxon>Bacteria</taxon>
        <taxon>Pseudomonadati</taxon>
        <taxon>Bacteroidota</taxon>
        <taxon>Flavobacteriia</taxon>
        <taxon>Flavobacteriales</taxon>
        <taxon>Flavobacteriaceae</taxon>
        <taxon>Flavobacterium</taxon>
    </lineage>
</organism>
<comment type="caution">
    <text evidence="2">The sequence shown here is derived from an EMBL/GenBank/DDBJ whole genome shotgun (WGS) entry which is preliminary data.</text>
</comment>
<keyword evidence="1" id="KW-0812">Transmembrane</keyword>
<dbReference type="Proteomes" id="UP000817854">
    <property type="component" value="Unassembled WGS sequence"/>
</dbReference>
<keyword evidence="3" id="KW-1185">Reference proteome</keyword>
<dbReference type="RefSeq" id="WP_140961918.1">
    <property type="nucleotide sequence ID" value="NZ_VEVQ02000004.1"/>
</dbReference>
<keyword evidence="1" id="KW-0472">Membrane</keyword>
<dbReference type="EMBL" id="VEVQ02000004">
    <property type="protein sequence ID" value="NHN25600.1"/>
    <property type="molecule type" value="Genomic_DNA"/>
</dbReference>
<reference evidence="3" key="1">
    <citation type="submission" date="2019-05" db="EMBL/GenBank/DDBJ databases">
        <title>Flavobacterium profundi sp. nov., isolated from a deep-sea seamount.</title>
        <authorList>
            <person name="Zhang D.-C."/>
        </authorList>
    </citation>
    <scope>NUCLEOTIDE SEQUENCE [LARGE SCALE GENOMIC DNA]</scope>
    <source>
        <strain evidence="3">EC11</strain>
    </source>
</reference>
<evidence type="ECO:0000313" key="3">
    <source>
        <dbReference type="Proteomes" id="UP000817854"/>
    </source>
</evidence>
<feature type="transmembrane region" description="Helical" evidence="1">
    <location>
        <begin position="293"/>
        <end position="313"/>
    </location>
</feature>
<evidence type="ECO:0000313" key="2">
    <source>
        <dbReference type="EMBL" id="NHN25600.1"/>
    </source>
</evidence>